<evidence type="ECO:0000313" key="2">
    <source>
        <dbReference type="EMBL" id="KAL3800187.1"/>
    </source>
</evidence>
<reference evidence="2 3" key="1">
    <citation type="journal article" date="2020" name="G3 (Bethesda)">
        <title>Improved Reference Genome for Cyclotella cryptica CCMP332, a Model for Cell Wall Morphogenesis, Salinity Adaptation, and Lipid Production in Diatoms (Bacillariophyta).</title>
        <authorList>
            <person name="Roberts W.R."/>
            <person name="Downey K.M."/>
            <person name="Ruck E.C."/>
            <person name="Traller J.C."/>
            <person name="Alverson A.J."/>
        </authorList>
    </citation>
    <scope>NUCLEOTIDE SEQUENCE [LARGE SCALE GENOMIC DNA]</scope>
    <source>
        <strain evidence="2 3">CCMP332</strain>
    </source>
</reference>
<evidence type="ECO:0000259" key="1">
    <source>
        <dbReference type="PROSITE" id="PS51387"/>
    </source>
</evidence>
<accession>A0ABD3QIB9</accession>
<keyword evidence="3" id="KW-1185">Reference proteome</keyword>
<gene>
    <name evidence="2" type="ORF">HJC23_001108</name>
</gene>
<dbReference type="PROSITE" id="PS51387">
    <property type="entry name" value="FAD_PCMH"/>
    <property type="match status" value="1"/>
</dbReference>
<dbReference type="AlphaFoldDB" id="A0ABD3QIB9"/>
<dbReference type="InterPro" id="IPR006094">
    <property type="entry name" value="Oxid_FAD_bind_N"/>
</dbReference>
<dbReference type="InterPro" id="IPR036318">
    <property type="entry name" value="FAD-bd_PCMH-like_sf"/>
</dbReference>
<evidence type="ECO:0000313" key="3">
    <source>
        <dbReference type="Proteomes" id="UP001516023"/>
    </source>
</evidence>
<dbReference type="SUPFAM" id="SSF56176">
    <property type="entry name" value="FAD-binding/transporter-associated domain-like"/>
    <property type="match status" value="1"/>
</dbReference>
<dbReference type="Pfam" id="PF01565">
    <property type="entry name" value="FAD_binding_4"/>
    <property type="match status" value="1"/>
</dbReference>
<dbReference type="InterPro" id="IPR016166">
    <property type="entry name" value="FAD-bd_PCMH"/>
</dbReference>
<feature type="non-terminal residue" evidence="2">
    <location>
        <position position="1"/>
    </location>
</feature>
<comment type="caution">
    <text evidence="2">The sequence shown here is derived from an EMBL/GenBank/DDBJ whole genome shotgun (WGS) entry which is preliminary data.</text>
</comment>
<name>A0ABD3QIB9_9STRA</name>
<organism evidence="2 3">
    <name type="scientific">Cyclotella cryptica</name>
    <dbReference type="NCBI Taxonomy" id="29204"/>
    <lineage>
        <taxon>Eukaryota</taxon>
        <taxon>Sar</taxon>
        <taxon>Stramenopiles</taxon>
        <taxon>Ochrophyta</taxon>
        <taxon>Bacillariophyta</taxon>
        <taxon>Coscinodiscophyceae</taxon>
        <taxon>Thalassiosirophycidae</taxon>
        <taxon>Stephanodiscales</taxon>
        <taxon>Stephanodiscaceae</taxon>
        <taxon>Cyclotella</taxon>
    </lineage>
</organism>
<protein>
    <recommendedName>
        <fullName evidence="1">FAD-binding PCMH-type domain-containing protein</fullName>
    </recommendedName>
</protein>
<dbReference type="EMBL" id="JABMIG020000034">
    <property type="protein sequence ID" value="KAL3800187.1"/>
    <property type="molecule type" value="Genomic_DNA"/>
</dbReference>
<dbReference type="InterPro" id="IPR016169">
    <property type="entry name" value="FAD-bd_PCMH_sub2"/>
</dbReference>
<dbReference type="Gene3D" id="3.30.465.10">
    <property type="match status" value="1"/>
</dbReference>
<dbReference type="Proteomes" id="UP001516023">
    <property type="component" value="Unassembled WGS sequence"/>
</dbReference>
<sequence length="728" mass="80258">TEPYLKIRQGKNCRKSSLGKDKAKMKLFLMTLCTIVAIEATAHQSPSISTIKANSATANPLSSSQLSADDRFLTSSKTGETAKSSKDGIHPCAHRNADQLGWSNCYNSVEMFAHVFRVRNDRELCKIIKLSRETDASDKKRCIVRLFGSTHTYDGLVMQRAETDVVLISLIDHTPDDPAWAPSVDSTTDRVRLLAGQCWYDAVALDRHHGLVLPERTLGHFFSVGGVIANAVHVGLREGGFIHSRVTKMLVMTSNGKTTEIEGDELKYWRSSRGHLRVILAVEMQLIKDVEKGGTLAMKADLDDFGYVFTNPGNPTIEEITVLVGLVLFYYYANQLASYYTDFSGPPFDATLAAQYKATAQHNLQIFGHEVAYNGGSSIKVPEDLCSFLCMPGTGYPPSGDCLIPCDPAQIPDTGDSVCQSPLATAAVFTQATMSNLNSSSKETTASVNDGYFGHFVLDHKYVAVVIMWQLSSHRVHFILSSQHCGEFTREQFSFLLIKVRALNFITSQIMHRSFADFDNNFFNSFDMFFPPLQGVPAGLISIEVINIKYLELFLLAHCRLFSQSAGSNAVLCLLDRISKGVNDEDHPKYFYFLENVLHNLPLNPLAQYGPNPYTAYGPIAQDCDAQNCIILWVAVNGDNNPRFANPINSMLPCCIPPVPVNVHIAKEDGFGIDPETTPTTGQPVPFKNRAIADAVFSSPEKTRSIDQFNAKVAQYDAEVFAGGGLLH</sequence>
<feature type="domain" description="FAD-binding PCMH-type" evidence="1">
    <location>
        <begin position="108"/>
        <end position="289"/>
    </location>
</feature>
<proteinExistence type="predicted"/>